<dbReference type="PANTHER" id="PTHR10683">
    <property type="entry name" value="TRANSALDOLASE"/>
    <property type="match status" value="1"/>
</dbReference>
<accession>A0A1E3PVB3</accession>
<protein>
    <recommendedName>
        <fullName evidence="4">Transaldolase</fullName>
    </recommendedName>
</protein>
<name>A0A1E3PVB3_LIPST</name>
<dbReference type="EMBL" id="KV454304">
    <property type="protein sequence ID" value="ODQ69369.1"/>
    <property type="molecule type" value="Genomic_DNA"/>
</dbReference>
<dbReference type="AlphaFoldDB" id="A0A1E3PVB3"/>
<evidence type="ECO:0000313" key="3">
    <source>
        <dbReference type="Proteomes" id="UP000094385"/>
    </source>
</evidence>
<evidence type="ECO:0000256" key="1">
    <source>
        <dbReference type="ARBA" id="ARBA00023270"/>
    </source>
</evidence>
<reference evidence="2 3" key="1">
    <citation type="journal article" date="2016" name="Proc. Natl. Acad. Sci. U.S.A.">
        <title>Comparative genomics of biotechnologically important yeasts.</title>
        <authorList>
            <person name="Riley R."/>
            <person name="Haridas S."/>
            <person name="Wolfe K.H."/>
            <person name="Lopes M.R."/>
            <person name="Hittinger C.T."/>
            <person name="Goeker M."/>
            <person name="Salamov A.A."/>
            <person name="Wisecaver J.H."/>
            <person name="Long T.M."/>
            <person name="Calvey C.H."/>
            <person name="Aerts A.L."/>
            <person name="Barry K.W."/>
            <person name="Choi C."/>
            <person name="Clum A."/>
            <person name="Coughlan A.Y."/>
            <person name="Deshpande S."/>
            <person name="Douglass A.P."/>
            <person name="Hanson S.J."/>
            <person name="Klenk H.-P."/>
            <person name="LaButti K.M."/>
            <person name="Lapidus A."/>
            <person name="Lindquist E.A."/>
            <person name="Lipzen A.M."/>
            <person name="Meier-Kolthoff J.P."/>
            <person name="Ohm R.A."/>
            <person name="Otillar R.P."/>
            <person name="Pangilinan J.L."/>
            <person name="Peng Y."/>
            <person name="Rokas A."/>
            <person name="Rosa C.A."/>
            <person name="Scheuner C."/>
            <person name="Sibirny A.A."/>
            <person name="Slot J.C."/>
            <person name="Stielow J.B."/>
            <person name="Sun H."/>
            <person name="Kurtzman C.P."/>
            <person name="Blackwell M."/>
            <person name="Grigoriev I.V."/>
            <person name="Jeffries T.W."/>
        </authorList>
    </citation>
    <scope>NUCLEOTIDE SEQUENCE [LARGE SCALE GENOMIC DNA]</scope>
    <source>
        <strain evidence="2 3">NRRL Y-11557</strain>
    </source>
</reference>
<evidence type="ECO:0008006" key="4">
    <source>
        <dbReference type="Google" id="ProtNLM"/>
    </source>
</evidence>
<dbReference type="SUPFAM" id="SSF51569">
    <property type="entry name" value="Aldolase"/>
    <property type="match status" value="1"/>
</dbReference>
<gene>
    <name evidence="2" type="ORF">LIPSTDRAFT_7020</name>
</gene>
<dbReference type="OrthoDB" id="1711136at2759"/>
<dbReference type="STRING" id="675824.A0A1E3PVB3"/>
<dbReference type="InterPro" id="IPR001585">
    <property type="entry name" value="TAL/FSA"/>
</dbReference>
<dbReference type="InterPro" id="IPR013785">
    <property type="entry name" value="Aldolase_TIM"/>
</dbReference>
<keyword evidence="1" id="KW-0704">Schiff base</keyword>
<evidence type="ECO:0000313" key="2">
    <source>
        <dbReference type="EMBL" id="ODQ69369.1"/>
    </source>
</evidence>
<dbReference type="PANTHER" id="PTHR10683:SF18">
    <property type="entry name" value="TRANSALDOLASE"/>
    <property type="match status" value="1"/>
</dbReference>
<organism evidence="2 3">
    <name type="scientific">Lipomyces starkeyi NRRL Y-11557</name>
    <dbReference type="NCBI Taxonomy" id="675824"/>
    <lineage>
        <taxon>Eukaryota</taxon>
        <taxon>Fungi</taxon>
        <taxon>Dikarya</taxon>
        <taxon>Ascomycota</taxon>
        <taxon>Saccharomycotina</taxon>
        <taxon>Lipomycetes</taxon>
        <taxon>Lipomycetales</taxon>
        <taxon>Lipomycetaceae</taxon>
        <taxon>Lipomyces</taxon>
    </lineage>
</organism>
<dbReference type="Pfam" id="PF00923">
    <property type="entry name" value="TAL_FSA"/>
    <property type="match status" value="1"/>
</dbReference>
<dbReference type="Gene3D" id="3.20.20.70">
    <property type="entry name" value="Aldolase class I"/>
    <property type="match status" value="1"/>
</dbReference>
<sequence>MTVSKTMLDAIAEHTTISVDTMWPDGALAIKPAGYFENATSNQFHIWYMFNKKPSLMQEAIDYAKKFGYSVEEKENFVQQVIYFAAAILGRDMLKIVKGCCLSQTNPAFAYDTEKTIASAEGFIKAYNKLGVPTEKVIIKVPSTFQALEAATILKTKGIKTLGTMVHSLAQGIAAAEAGCVAISTYVDELAANIDVSLLKEYDNLEDNYGWALTHDIHNYYRAYGIKTRNIAAAMIGLDVTIGLAGIDEMTIPIPCMEKLASTAAPADFVPRLPSTVRVEDAPPEDKFMHDQAKLEAAIAGNKAATFRIADAIATFKKYDSLTREMIMEAISR</sequence>
<dbReference type="GO" id="GO:0004801">
    <property type="term" value="F:transaldolase activity"/>
    <property type="evidence" value="ECO:0007669"/>
    <property type="project" value="TreeGrafter"/>
</dbReference>
<keyword evidence="3" id="KW-1185">Reference proteome</keyword>
<dbReference type="Proteomes" id="UP000094385">
    <property type="component" value="Unassembled WGS sequence"/>
</dbReference>
<dbReference type="GO" id="GO:0009052">
    <property type="term" value="P:pentose-phosphate shunt, non-oxidative branch"/>
    <property type="evidence" value="ECO:0007669"/>
    <property type="project" value="TreeGrafter"/>
</dbReference>
<dbReference type="GO" id="GO:0005975">
    <property type="term" value="P:carbohydrate metabolic process"/>
    <property type="evidence" value="ECO:0007669"/>
    <property type="project" value="InterPro"/>
</dbReference>
<proteinExistence type="predicted"/>